<dbReference type="InterPro" id="IPR002078">
    <property type="entry name" value="Sigma_54_int"/>
</dbReference>
<dbReference type="GO" id="GO:0006355">
    <property type="term" value="P:regulation of DNA-templated transcription"/>
    <property type="evidence" value="ECO:0007669"/>
    <property type="project" value="InterPro"/>
</dbReference>
<dbReference type="eggNOG" id="COG3829">
    <property type="taxonomic scope" value="Bacteria"/>
</dbReference>
<evidence type="ECO:0000313" key="5">
    <source>
        <dbReference type="Proteomes" id="UP000006732"/>
    </source>
</evidence>
<dbReference type="KEGG" id="ppd:Ppro_3363"/>
<sequence>MNEIKSLSAPDREFFRNVSQAAFTNPFSQSRIEVDRRIADAPPSMSWDDTVEQAVARVSERLRMLKLRGSTDLSGYSQSDRELLRTAMLFDLYHQYRQPFDAFILKQLTAGDTPIPVPFASTILSALANIGLNSAAAQRFLAIFYQIRRAFYFIESGLTGPSPAMQNLRLQLWNNIFTCNITWYEEYLWDRMEDFSTLLLGETGTGKGAAAAAIGRSGFIPFNERKGCFSESFTRSFIAINLSQYPESLLESELFGHKKGAFTGAIEHHEGVFDRCSPHGSIFLDEIGDVSIPVQIKLLQVLQERTFAPVGSHERRRFQGRVIAATNRPLDEMRAKGQFRNDFYYRLCSDIVTVPSLRERIRKESRELEVLISRILVRMVGEKAREYTCLVYDIIRRDVGSDYAWPGNVRELEQAVRRIIITRHYRGDRTPPNQENDDNNLLDAIRSESLDAESLLAGYCSVLYQRHGTYEEVARITNLDRRTVKKYIRKD</sequence>
<dbReference type="GO" id="GO:0005524">
    <property type="term" value="F:ATP binding"/>
    <property type="evidence" value="ECO:0007669"/>
    <property type="project" value="UniProtKB-KW"/>
</dbReference>
<dbReference type="STRING" id="338966.Ppro_3363"/>
<feature type="domain" description="Sigma-54 factor interaction" evidence="3">
    <location>
        <begin position="158"/>
        <end position="421"/>
    </location>
</feature>
<dbReference type="AlphaFoldDB" id="A1AUD5"/>
<organism evidence="4 5">
    <name type="scientific">Pelobacter propionicus (strain DSM 2379 / NBRC 103807 / OttBd1)</name>
    <dbReference type="NCBI Taxonomy" id="338966"/>
    <lineage>
        <taxon>Bacteria</taxon>
        <taxon>Pseudomonadati</taxon>
        <taxon>Thermodesulfobacteriota</taxon>
        <taxon>Desulfuromonadia</taxon>
        <taxon>Desulfuromonadales</taxon>
        <taxon>Desulfuromonadaceae</taxon>
        <taxon>Pelobacter</taxon>
    </lineage>
</organism>
<dbReference type="CDD" id="cd00009">
    <property type="entry name" value="AAA"/>
    <property type="match status" value="1"/>
</dbReference>
<accession>A1AUD5</accession>
<evidence type="ECO:0000313" key="4">
    <source>
        <dbReference type="EMBL" id="ABL00956.1"/>
    </source>
</evidence>
<keyword evidence="1" id="KW-0547">Nucleotide-binding</keyword>
<dbReference type="Pfam" id="PF00158">
    <property type="entry name" value="Sigma54_activat"/>
    <property type="match status" value="1"/>
</dbReference>
<dbReference type="PROSITE" id="PS50045">
    <property type="entry name" value="SIGMA54_INTERACT_4"/>
    <property type="match status" value="1"/>
</dbReference>
<protein>
    <submittedName>
        <fullName evidence="4">Sigma-54 factor, interaction domain-containing protein</fullName>
    </submittedName>
</protein>
<keyword evidence="2" id="KW-0067">ATP-binding</keyword>
<evidence type="ECO:0000256" key="1">
    <source>
        <dbReference type="ARBA" id="ARBA00022741"/>
    </source>
</evidence>
<dbReference type="InterPro" id="IPR027417">
    <property type="entry name" value="P-loop_NTPase"/>
</dbReference>
<dbReference type="Gene3D" id="3.40.50.300">
    <property type="entry name" value="P-loop containing nucleotide triphosphate hydrolases"/>
    <property type="match status" value="1"/>
</dbReference>
<evidence type="ECO:0000256" key="2">
    <source>
        <dbReference type="ARBA" id="ARBA00022840"/>
    </source>
</evidence>
<dbReference type="OrthoDB" id="9814761at2"/>
<dbReference type="EMBL" id="CP000482">
    <property type="protein sequence ID" value="ABL00956.1"/>
    <property type="molecule type" value="Genomic_DNA"/>
</dbReference>
<dbReference type="SUPFAM" id="SSF52540">
    <property type="entry name" value="P-loop containing nucleoside triphosphate hydrolases"/>
    <property type="match status" value="1"/>
</dbReference>
<name>A1AUD5_PELPD</name>
<dbReference type="Proteomes" id="UP000006732">
    <property type="component" value="Chromosome"/>
</dbReference>
<proteinExistence type="predicted"/>
<keyword evidence="5" id="KW-1185">Reference proteome</keyword>
<dbReference type="InterPro" id="IPR003593">
    <property type="entry name" value="AAA+_ATPase"/>
</dbReference>
<dbReference type="RefSeq" id="WP_011737172.1">
    <property type="nucleotide sequence ID" value="NC_008609.1"/>
</dbReference>
<dbReference type="HOGENOM" id="CLU_555320_0_0_7"/>
<dbReference type="SMART" id="SM00382">
    <property type="entry name" value="AAA"/>
    <property type="match status" value="1"/>
</dbReference>
<dbReference type="Gene3D" id="1.10.8.60">
    <property type="match status" value="1"/>
</dbReference>
<dbReference type="PANTHER" id="PTHR32071">
    <property type="entry name" value="TRANSCRIPTIONAL REGULATORY PROTEIN"/>
    <property type="match status" value="1"/>
</dbReference>
<reference evidence="4 5" key="1">
    <citation type="submission" date="2006-10" db="EMBL/GenBank/DDBJ databases">
        <title>Complete sequence of chromosome of Pelobacter propionicus DSM 2379.</title>
        <authorList>
            <consortium name="US DOE Joint Genome Institute"/>
            <person name="Copeland A."/>
            <person name="Lucas S."/>
            <person name="Lapidus A."/>
            <person name="Barry K."/>
            <person name="Detter J.C."/>
            <person name="Glavina del Rio T."/>
            <person name="Hammon N."/>
            <person name="Israni S."/>
            <person name="Dalin E."/>
            <person name="Tice H."/>
            <person name="Pitluck S."/>
            <person name="Saunders E."/>
            <person name="Brettin T."/>
            <person name="Bruce D."/>
            <person name="Han C."/>
            <person name="Tapia R."/>
            <person name="Schmutz J."/>
            <person name="Larimer F."/>
            <person name="Land M."/>
            <person name="Hauser L."/>
            <person name="Kyrpides N."/>
            <person name="Kim E."/>
            <person name="Lovley D."/>
            <person name="Richardson P."/>
        </authorList>
    </citation>
    <scope>NUCLEOTIDE SEQUENCE [LARGE SCALE GENOMIC DNA]</scope>
    <source>
        <strain evidence="5">DSM 2379 / NBRC 103807 / OttBd1</strain>
    </source>
</reference>
<evidence type="ECO:0000259" key="3">
    <source>
        <dbReference type="PROSITE" id="PS50045"/>
    </source>
</evidence>
<dbReference type="PANTHER" id="PTHR32071:SF122">
    <property type="entry name" value="SIGMA FACTOR"/>
    <property type="match status" value="1"/>
</dbReference>
<gene>
    <name evidence="4" type="ordered locus">Ppro_3363</name>
</gene>